<dbReference type="EMBL" id="CAMXCT010002558">
    <property type="protein sequence ID" value="CAI3998945.1"/>
    <property type="molecule type" value="Genomic_DNA"/>
</dbReference>
<feature type="region of interest" description="Disordered" evidence="4">
    <location>
        <begin position="170"/>
        <end position="197"/>
    </location>
</feature>
<evidence type="ECO:0000256" key="1">
    <source>
        <dbReference type="ARBA" id="ARBA00022737"/>
    </source>
</evidence>
<dbReference type="Gene3D" id="1.25.40.20">
    <property type="entry name" value="Ankyrin repeat-containing domain"/>
    <property type="match status" value="1"/>
</dbReference>
<dbReference type="PANTHER" id="PTHR24171:SF8">
    <property type="entry name" value="BRCA1-ASSOCIATED RING DOMAIN PROTEIN 1"/>
    <property type="match status" value="1"/>
</dbReference>
<evidence type="ECO:0000256" key="2">
    <source>
        <dbReference type="ARBA" id="ARBA00023043"/>
    </source>
</evidence>
<keyword evidence="1" id="KW-0677">Repeat</keyword>
<feature type="compositionally biased region" description="Low complexity" evidence="4">
    <location>
        <begin position="56"/>
        <end position="69"/>
    </location>
</feature>
<evidence type="ECO:0000313" key="8">
    <source>
        <dbReference type="Proteomes" id="UP001152797"/>
    </source>
</evidence>
<dbReference type="Pfam" id="PF12796">
    <property type="entry name" value="Ank_2"/>
    <property type="match status" value="1"/>
</dbReference>
<dbReference type="GO" id="GO:0085020">
    <property type="term" value="P:protein K6-linked ubiquitination"/>
    <property type="evidence" value="ECO:0007669"/>
    <property type="project" value="TreeGrafter"/>
</dbReference>
<protein>
    <submittedName>
        <fullName evidence="7">Glutamine--fructose-6-phosphate transaminase (Isomerizing)</fullName>
    </submittedName>
</protein>
<evidence type="ECO:0000256" key="3">
    <source>
        <dbReference type="PROSITE-ProRule" id="PRU00023"/>
    </source>
</evidence>
<accession>A0A9P1G5U6</accession>
<evidence type="ECO:0000313" key="6">
    <source>
        <dbReference type="EMBL" id="CAL1152320.1"/>
    </source>
</evidence>
<dbReference type="InterPro" id="IPR002110">
    <property type="entry name" value="Ankyrin_rpt"/>
</dbReference>
<keyword evidence="8" id="KW-1185">Reference proteome</keyword>
<dbReference type="InterPro" id="IPR036770">
    <property type="entry name" value="Ankyrin_rpt-contain_sf"/>
</dbReference>
<keyword evidence="2 3" id="KW-0040">ANK repeat</keyword>
<feature type="region of interest" description="Disordered" evidence="4">
    <location>
        <begin position="1"/>
        <end position="96"/>
    </location>
</feature>
<dbReference type="GO" id="GO:0004842">
    <property type="term" value="F:ubiquitin-protein transferase activity"/>
    <property type="evidence" value="ECO:0007669"/>
    <property type="project" value="TreeGrafter"/>
</dbReference>
<reference evidence="5" key="1">
    <citation type="submission" date="2022-10" db="EMBL/GenBank/DDBJ databases">
        <authorList>
            <person name="Chen Y."/>
            <person name="Dougan E. K."/>
            <person name="Chan C."/>
            <person name="Rhodes N."/>
            <person name="Thang M."/>
        </authorList>
    </citation>
    <scope>NUCLEOTIDE SEQUENCE</scope>
</reference>
<dbReference type="PROSITE" id="PS50088">
    <property type="entry name" value="ANK_REPEAT"/>
    <property type="match status" value="2"/>
</dbReference>
<dbReference type="EMBL" id="CAMXCT020002558">
    <property type="protein sequence ID" value="CAL1152320.1"/>
    <property type="molecule type" value="Genomic_DNA"/>
</dbReference>
<sequence length="306" mass="32369">MYGPPLPQASGSIRDPFAWKEALTPQGSARNSRAGSAAGSNASTPRNPPTPPLSPAPGSAVGSARSSRSNLSGRSVGSGRYTPTPAEAFVCGAGTGPFPDLSARTSNFYSPEPSVRSSEFGSLYDSSVGSARIAELSNYEGLTFSQPLDKREAFGRKQKAVMAAAFDAFVQAPPKPPPPPPVPAGLPEEDPRQEEVSLDPRQVYSAARHGRHKEVEAALEAGFNPDYTDSFGNSLFHIACQNGNKRIAKLAIKYGGDMDAQNLKGNTGIHFLFAYGYPDIAEYFISKGADDTIANETGKTAREGIR</sequence>
<proteinExistence type="predicted"/>
<feature type="repeat" description="ANK" evidence="3">
    <location>
        <begin position="231"/>
        <end position="263"/>
    </location>
</feature>
<dbReference type="AlphaFoldDB" id="A0A9P1G5U6"/>
<comment type="caution">
    <text evidence="5">The sequence shown here is derived from an EMBL/GenBank/DDBJ whole genome shotgun (WGS) entry which is preliminary data.</text>
</comment>
<dbReference type="OrthoDB" id="341259at2759"/>
<gene>
    <name evidence="5" type="ORF">C1SCF055_LOCUS25202</name>
</gene>
<feature type="repeat" description="ANK" evidence="3">
    <location>
        <begin position="264"/>
        <end position="296"/>
    </location>
</feature>
<dbReference type="PANTHER" id="PTHR24171">
    <property type="entry name" value="ANKYRIN REPEAT DOMAIN-CONTAINING PROTEIN 39-RELATED"/>
    <property type="match status" value="1"/>
</dbReference>
<dbReference type="SUPFAM" id="SSF48403">
    <property type="entry name" value="Ankyrin repeat"/>
    <property type="match status" value="1"/>
</dbReference>
<name>A0A9P1G5U6_9DINO</name>
<feature type="compositionally biased region" description="Pro residues" evidence="4">
    <location>
        <begin position="173"/>
        <end position="184"/>
    </location>
</feature>
<evidence type="ECO:0000313" key="5">
    <source>
        <dbReference type="EMBL" id="CAI3998945.1"/>
    </source>
</evidence>
<evidence type="ECO:0000313" key="7">
    <source>
        <dbReference type="EMBL" id="CAL4786257.1"/>
    </source>
</evidence>
<feature type="compositionally biased region" description="Low complexity" evidence="4">
    <location>
        <begin position="27"/>
        <end position="45"/>
    </location>
</feature>
<reference evidence="6" key="2">
    <citation type="submission" date="2024-04" db="EMBL/GenBank/DDBJ databases">
        <authorList>
            <person name="Chen Y."/>
            <person name="Shah S."/>
            <person name="Dougan E. K."/>
            <person name="Thang M."/>
            <person name="Chan C."/>
        </authorList>
    </citation>
    <scope>NUCLEOTIDE SEQUENCE [LARGE SCALE GENOMIC DNA]</scope>
</reference>
<feature type="compositionally biased region" description="Pro residues" evidence="4">
    <location>
        <begin position="46"/>
        <end position="55"/>
    </location>
</feature>
<dbReference type="PROSITE" id="PS50297">
    <property type="entry name" value="ANK_REP_REGION"/>
    <property type="match status" value="1"/>
</dbReference>
<dbReference type="EMBL" id="CAMXCT030002558">
    <property type="protein sequence ID" value="CAL4786257.1"/>
    <property type="molecule type" value="Genomic_DNA"/>
</dbReference>
<organism evidence="5">
    <name type="scientific">Cladocopium goreaui</name>
    <dbReference type="NCBI Taxonomy" id="2562237"/>
    <lineage>
        <taxon>Eukaryota</taxon>
        <taxon>Sar</taxon>
        <taxon>Alveolata</taxon>
        <taxon>Dinophyceae</taxon>
        <taxon>Suessiales</taxon>
        <taxon>Symbiodiniaceae</taxon>
        <taxon>Cladocopium</taxon>
    </lineage>
</organism>
<dbReference type="Proteomes" id="UP001152797">
    <property type="component" value="Unassembled WGS sequence"/>
</dbReference>
<dbReference type="SMART" id="SM00248">
    <property type="entry name" value="ANK"/>
    <property type="match status" value="2"/>
</dbReference>
<evidence type="ECO:0000256" key="4">
    <source>
        <dbReference type="SAM" id="MobiDB-lite"/>
    </source>
</evidence>